<dbReference type="InterPro" id="IPR027438">
    <property type="entry name" value="Ecotin_C"/>
</dbReference>
<feature type="signal peptide" evidence="3">
    <location>
        <begin position="1"/>
        <end position="30"/>
    </location>
</feature>
<evidence type="ECO:0000313" key="5">
    <source>
        <dbReference type="Proteomes" id="UP000823889"/>
    </source>
</evidence>
<gene>
    <name evidence="4" type="primary">eco</name>
    <name evidence="4" type="ORF">H9906_04380</name>
</gene>
<dbReference type="Pfam" id="PF03974">
    <property type="entry name" value="Ecotin"/>
    <property type="match status" value="1"/>
</dbReference>
<feature type="region of interest" description="Disordered" evidence="2">
    <location>
        <begin position="34"/>
        <end position="82"/>
    </location>
</feature>
<dbReference type="PANTHER" id="PTHR35890">
    <property type="match status" value="1"/>
</dbReference>
<reference evidence="4" key="2">
    <citation type="submission" date="2021-04" db="EMBL/GenBank/DDBJ databases">
        <authorList>
            <person name="Gilroy R."/>
        </authorList>
    </citation>
    <scope>NUCLEOTIDE SEQUENCE</scope>
    <source>
        <strain evidence="4">9264</strain>
    </source>
</reference>
<protein>
    <submittedName>
        <fullName evidence="4">Serine protease inhibitor ecotin</fullName>
    </submittedName>
</protein>
<dbReference type="InterPro" id="IPR036198">
    <property type="entry name" value="Ecotin_sf"/>
</dbReference>
<sequence>MNYSLLCRPSMQLLSSVALSMALWGAHAYAQTSPSPDAPTAAAAANAKIDAADTTHPASTTKAPNDSEVKPGVSTDPLDAFPKAEPGFTRHVIRLPIGNYENDLKVELLPGKVIETDCNTHSFVGQLEERTLDGWGYNYYVLPTLEGPISTQMACPDDTKQPRFVPINGSAGSLLHYNSRLPVVVYLPDEVELRWRTWVATPVTSADNE</sequence>
<dbReference type="NCBIfam" id="NF002987">
    <property type="entry name" value="PRK03719.1"/>
    <property type="match status" value="1"/>
</dbReference>
<dbReference type="GO" id="GO:0004867">
    <property type="term" value="F:serine-type endopeptidase inhibitor activity"/>
    <property type="evidence" value="ECO:0007669"/>
    <property type="project" value="InterPro"/>
</dbReference>
<feature type="compositionally biased region" description="Low complexity" evidence="2">
    <location>
        <begin position="34"/>
        <end position="55"/>
    </location>
</feature>
<dbReference type="EMBL" id="DWUQ01000087">
    <property type="protein sequence ID" value="HJD44251.1"/>
    <property type="molecule type" value="Genomic_DNA"/>
</dbReference>
<dbReference type="Gene3D" id="2.60.40.550">
    <property type="entry name" value="Ecotin"/>
    <property type="match status" value="1"/>
</dbReference>
<keyword evidence="3" id="KW-0732">Signal</keyword>
<evidence type="ECO:0000256" key="3">
    <source>
        <dbReference type="SAM" id="SignalP"/>
    </source>
</evidence>
<dbReference type="SUPFAM" id="SSF49772">
    <property type="entry name" value="Ecotin, trypsin inhibitor"/>
    <property type="match status" value="1"/>
</dbReference>
<dbReference type="InterPro" id="IPR005658">
    <property type="entry name" value="Prot_inh_ecotin"/>
</dbReference>
<evidence type="ECO:0000256" key="2">
    <source>
        <dbReference type="SAM" id="MobiDB-lite"/>
    </source>
</evidence>
<feature type="chain" id="PRO_5038867392" evidence="3">
    <location>
        <begin position="31"/>
        <end position="209"/>
    </location>
</feature>
<evidence type="ECO:0000313" key="4">
    <source>
        <dbReference type="EMBL" id="HJD44251.1"/>
    </source>
</evidence>
<dbReference type="PANTHER" id="PTHR35890:SF3">
    <property type="entry name" value="ECOTIN"/>
    <property type="match status" value="1"/>
</dbReference>
<dbReference type="Gene3D" id="4.10.1230.10">
    <property type="entry name" value="Ecotin, trypsin inhibitor"/>
    <property type="match status" value="1"/>
</dbReference>
<accession>A0A9D2U7N7</accession>
<comment type="caution">
    <text evidence="4">The sequence shown here is derived from an EMBL/GenBank/DDBJ whole genome shotgun (WGS) entry which is preliminary data.</text>
</comment>
<evidence type="ECO:0000256" key="1">
    <source>
        <dbReference type="ARBA" id="ARBA00010558"/>
    </source>
</evidence>
<name>A0A9D2U7N7_9BURK</name>
<dbReference type="Proteomes" id="UP000823889">
    <property type="component" value="Unassembled WGS sequence"/>
</dbReference>
<reference evidence="4" key="1">
    <citation type="journal article" date="2021" name="PeerJ">
        <title>Extensive microbial diversity within the chicken gut microbiome revealed by metagenomics and culture.</title>
        <authorList>
            <person name="Gilroy R."/>
            <person name="Ravi A."/>
            <person name="Getino M."/>
            <person name="Pursley I."/>
            <person name="Horton D.L."/>
            <person name="Alikhan N.F."/>
            <person name="Baker D."/>
            <person name="Gharbi K."/>
            <person name="Hall N."/>
            <person name="Watson M."/>
            <person name="Adriaenssens E.M."/>
            <person name="Foster-Nyarko E."/>
            <person name="Jarju S."/>
            <person name="Secka A."/>
            <person name="Antonio M."/>
            <person name="Oren A."/>
            <person name="Chaudhuri R.R."/>
            <person name="La Ragione R."/>
            <person name="Hildebrand F."/>
            <person name="Pallen M.J."/>
        </authorList>
    </citation>
    <scope>NUCLEOTIDE SEQUENCE</scope>
    <source>
        <strain evidence="4">9264</strain>
    </source>
</reference>
<proteinExistence type="inferred from homology"/>
<organism evidence="4 5">
    <name type="scientific">Candidatus Paenalcaligenes intestinipullorum</name>
    <dbReference type="NCBI Taxonomy" id="2838718"/>
    <lineage>
        <taxon>Bacteria</taxon>
        <taxon>Pseudomonadati</taxon>
        <taxon>Pseudomonadota</taxon>
        <taxon>Betaproteobacteria</taxon>
        <taxon>Burkholderiales</taxon>
        <taxon>Alcaligenaceae</taxon>
        <taxon>Paenalcaligenes</taxon>
    </lineage>
</organism>
<dbReference type="AlphaFoldDB" id="A0A9D2U7N7"/>
<comment type="similarity">
    <text evidence="1">Belongs to the protease inhibitor I11 (ecotin) family.</text>
</comment>